<dbReference type="SUPFAM" id="SSF81321">
    <property type="entry name" value="Family A G protein-coupled receptor-like"/>
    <property type="match status" value="1"/>
</dbReference>
<dbReference type="PANTHER" id="PTHR46895:SF7">
    <property type="entry name" value="G-PROTEIN COUPLED RECEPTORS FAMILY 1 PROFILE DOMAIN-CONTAINING PROTEIN"/>
    <property type="match status" value="1"/>
</dbReference>
<dbReference type="PANTHER" id="PTHR46895">
    <property type="entry name" value="PROTEIN CBG20548-RELATED"/>
    <property type="match status" value="1"/>
</dbReference>
<keyword evidence="1" id="KW-0472">Membrane</keyword>
<dbReference type="Proteomes" id="UP000271889">
    <property type="component" value="Unassembled WGS sequence"/>
</dbReference>
<dbReference type="OrthoDB" id="9990906at2759"/>
<gene>
    <name evidence="2" type="ORF">CGOC_LOCUS2066</name>
</gene>
<feature type="transmembrane region" description="Helical" evidence="1">
    <location>
        <begin position="114"/>
        <end position="137"/>
    </location>
</feature>
<organism evidence="2 3">
    <name type="scientific">Cylicostephanus goldi</name>
    <name type="common">Nematode worm</name>
    <dbReference type="NCBI Taxonomy" id="71465"/>
    <lineage>
        <taxon>Eukaryota</taxon>
        <taxon>Metazoa</taxon>
        <taxon>Ecdysozoa</taxon>
        <taxon>Nematoda</taxon>
        <taxon>Chromadorea</taxon>
        <taxon>Rhabditida</taxon>
        <taxon>Rhabditina</taxon>
        <taxon>Rhabditomorpha</taxon>
        <taxon>Strongyloidea</taxon>
        <taxon>Strongylidae</taxon>
        <taxon>Cylicostephanus</taxon>
    </lineage>
</organism>
<feature type="transmembrane region" description="Helical" evidence="1">
    <location>
        <begin position="57"/>
        <end position="77"/>
    </location>
</feature>
<dbReference type="AlphaFoldDB" id="A0A3P6RCQ5"/>
<evidence type="ECO:0000313" key="3">
    <source>
        <dbReference type="Proteomes" id="UP000271889"/>
    </source>
</evidence>
<accession>A0A3P6RCQ5</accession>
<sequence length="218" mass="24433">MIFFYFSYHHVSHTCKIWPVCSGTQLIGMCFSNALPYWGKKANPTSEFIREWIELSVFLNASFAVLLPVFAVGAINISLIKLMKKRNCEELLVNSVNANPEAIHEQERKMTTTVLAIVTCFTLTQGPSAIVFIYQILYGSTSNLQIASVVANQLVLTGKMLNVVGVRLPQIGLKLTQRFSSRLSHANSKSGMTQRTSVISSWSFRTMRSSFMSHVSQR</sequence>
<evidence type="ECO:0000256" key="1">
    <source>
        <dbReference type="SAM" id="Phobius"/>
    </source>
</evidence>
<reference evidence="2 3" key="1">
    <citation type="submission" date="2018-11" db="EMBL/GenBank/DDBJ databases">
        <authorList>
            <consortium name="Pathogen Informatics"/>
        </authorList>
    </citation>
    <scope>NUCLEOTIDE SEQUENCE [LARGE SCALE GENOMIC DNA]</scope>
</reference>
<name>A0A3P6RCQ5_CYLGO</name>
<dbReference type="Gene3D" id="1.20.1070.10">
    <property type="entry name" value="Rhodopsin 7-helix transmembrane proteins"/>
    <property type="match status" value="1"/>
</dbReference>
<keyword evidence="1" id="KW-1133">Transmembrane helix</keyword>
<keyword evidence="1" id="KW-0812">Transmembrane</keyword>
<protein>
    <recommendedName>
        <fullName evidence="4">G-protein coupled receptors family 1 profile domain-containing protein</fullName>
    </recommendedName>
</protein>
<proteinExistence type="predicted"/>
<evidence type="ECO:0000313" key="2">
    <source>
        <dbReference type="EMBL" id="VDK51455.1"/>
    </source>
</evidence>
<dbReference type="EMBL" id="UYRV01004399">
    <property type="protein sequence ID" value="VDK51455.1"/>
    <property type="molecule type" value="Genomic_DNA"/>
</dbReference>
<evidence type="ECO:0008006" key="4">
    <source>
        <dbReference type="Google" id="ProtNLM"/>
    </source>
</evidence>
<keyword evidence="3" id="KW-1185">Reference proteome</keyword>